<dbReference type="OMA" id="GAYRSMG"/>
<dbReference type="GO" id="GO:0000398">
    <property type="term" value="P:mRNA splicing, via spliceosome"/>
    <property type="evidence" value="ECO:0007669"/>
    <property type="project" value="TreeGrafter"/>
</dbReference>
<organism evidence="4">
    <name type="scientific">Capitella teleta</name>
    <name type="common">Polychaete worm</name>
    <dbReference type="NCBI Taxonomy" id="283909"/>
    <lineage>
        <taxon>Eukaryota</taxon>
        <taxon>Metazoa</taxon>
        <taxon>Spiralia</taxon>
        <taxon>Lophotrochozoa</taxon>
        <taxon>Annelida</taxon>
        <taxon>Polychaeta</taxon>
        <taxon>Sedentaria</taxon>
        <taxon>Scolecida</taxon>
        <taxon>Capitellidae</taxon>
        <taxon>Capitella</taxon>
    </lineage>
</organism>
<gene>
    <name evidence="4" type="ORF">CAPTEDRAFT_225537</name>
</gene>
<evidence type="ECO:0000256" key="1">
    <source>
        <dbReference type="SAM" id="MobiDB-lite"/>
    </source>
</evidence>
<dbReference type="Proteomes" id="UP000014760">
    <property type="component" value="Unassembled WGS sequence"/>
</dbReference>
<evidence type="ECO:0000313" key="5">
    <source>
        <dbReference type="EnsemblMetazoa" id="CapteP225537"/>
    </source>
</evidence>
<dbReference type="EnsemblMetazoa" id="CapteT225537">
    <property type="protein sequence ID" value="CapteP225537"/>
    <property type="gene ID" value="CapteG225537"/>
</dbReference>
<sequence length="617" mass="69676">MEIVASVPSFLVLDDDMNVLDEILTLSSEIDPDLDDKRDKKVSLSSMKSNGKSSPSKSQISEDEKMSSGSPISSNDARIQELERERRRLEKENAERKKKLEKLKEEERASQEAVERVDKEYIREEKQSRKKADGGESEEEQVVNQSQDYDTRSEAGSSVGSLSSSSQSMNGDLADFDGVDMKNPDTRKRKHARGGGERDISPIQWDCRSNVSRESGALSESASPRANSIAKKPRTDDSYPLRDGVADSVAEQSSKLRYVFRHARFFLIKSNNHENVALAKAKGVWSTPPQNESKLNQAFRQCSNVILVFSVKESGKYQGDFFISCFARLASESDKTHPPIRWVLPPGLGQRAFNGVFKLDWINRKDLSFSNTMHLHNPWNENKPVKIGRDGQEVEPQCGEALCRLFPPDTNVDLRTIALKAKKAHRQKEREHFYASMSRATEGSSPIEESSSSRSRSRSGYDDRDRRDRRRDFGRSNCEWCALLVTCRLSRTIGNAEDQTIALPVLEFAGKRFLTGHPLAIWTHLHTTADVIILPVIAHPPDECTAAEVALTNIVDRMREMWTISCVGPLRGIGGTCIALLLLGFVFNYGKRRLHMRVFFSFCFRLFISYLTVLRTE</sequence>
<feature type="compositionally biased region" description="Polar residues" evidence="1">
    <location>
        <begin position="438"/>
        <end position="449"/>
    </location>
</feature>
<feature type="region of interest" description="Disordered" evidence="1">
    <location>
        <begin position="26"/>
        <end position="242"/>
    </location>
</feature>
<feature type="compositionally biased region" description="Polar residues" evidence="1">
    <location>
        <begin position="207"/>
        <end position="226"/>
    </location>
</feature>
<feature type="compositionally biased region" description="Low complexity" evidence="1">
    <location>
        <begin position="154"/>
        <end position="171"/>
    </location>
</feature>
<dbReference type="GO" id="GO:1990247">
    <property type="term" value="F:N6-methyladenosine-containing RNA reader activity"/>
    <property type="evidence" value="ECO:0007669"/>
    <property type="project" value="TreeGrafter"/>
</dbReference>
<dbReference type="InterPro" id="IPR045168">
    <property type="entry name" value="YTH_prot"/>
</dbReference>
<feature type="compositionally biased region" description="Basic and acidic residues" evidence="1">
    <location>
        <begin position="102"/>
        <end position="134"/>
    </location>
</feature>
<evidence type="ECO:0000313" key="6">
    <source>
        <dbReference type="Proteomes" id="UP000014760"/>
    </source>
</evidence>
<dbReference type="PANTHER" id="PTHR12357:SF3">
    <property type="entry name" value="YTH DOMAIN-CONTAINING PROTEIN 1"/>
    <property type="match status" value="1"/>
</dbReference>
<feature type="domain" description="YTH" evidence="3">
    <location>
        <begin position="263"/>
        <end position="406"/>
    </location>
</feature>
<dbReference type="Pfam" id="PF04146">
    <property type="entry name" value="YTH"/>
    <property type="match status" value="1"/>
</dbReference>
<dbReference type="AlphaFoldDB" id="R7T510"/>
<keyword evidence="6" id="KW-1185">Reference proteome</keyword>
<feature type="compositionally biased region" description="Basic and acidic residues" evidence="1">
    <location>
        <begin position="78"/>
        <end position="95"/>
    </location>
</feature>
<dbReference type="GO" id="GO:0000381">
    <property type="term" value="P:regulation of alternative mRNA splicing, via spliceosome"/>
    <property type="evidence" value="ECO:0007669"/>
    <property type="project" value="TreeGrafter"/>
</dbReference>
<dbReference type="CDD" id="cd21134">
    <property type="entry name" value="YTH"/>
    <property type="match status" value="1"/>
</dbReference>
<feature type="compositionally biased region" description="Polar residues" evidence="1">
    <location>
        <begin position="67"/>
        <end position="77"/>
    </location>
</feature>
<dbReference type="EMBL" id="AMQN01003523">
    <property type="status" value="NOT_ANNOTATED_CDS"/>
    <property type="molecule type" value="Genomic_DNA"/>
</dbReference>
<evidence type="ECO:0000313" key="4">
    <source>
        <dbReference type="EMBL" id="ELT88031.1"/>
    </source>
</evidence>
<dbReference type="Gene3D" id="3.10.590.10">
    <property type="entry name" value="ph1033 like domains"/>
    <property type="match status" value="1"/>
</dbReference>
<proteinExistence type="predicted"/>
<accession>R7T510</accession>
<dbReference type="HOGENOM" id="CLU_442957_0_0_1"/>
<dbReference type="OrthoDB" id="5842105at2759"/>
<dbReference type="InterPro" id="IPR007275">
    <property type="entry name" value="YTH_domain"/>
</dbReference>
<name>R7T510_CAPTE</name>
<feature type="region of interest" description="Disordered" evidence="1">
    <location>
        <begin position="428"/>
        <end position="469"/>
    </location>
</feature>
<dbReference type="STRING" id="283909.R7T510"/>
<evidence type="ECO:0000259" key="3">
    <source>
        <dbReference type="PROSITE" id="PS50882"/>
    </source>
</evidence>
<dbReference type="PANTHER" id="PTHR12357">
    <property type="entry name" value="YTH YT521-B HOMOLOGY DOMAIN-CONTAINING"/>
    <property type="match status" value="1"/>
</dbReference>
<dbReference type="EMBL" id="KB312025">
    <property type="protein sequence ID" value="ELT88031.1"/>
    <property type="molecule type" value="Genomic_DNA"/>
</dbReference>
<dbReference type="GO" id="GO:0005654">
    <property type="term" value="C:nucleoplasm"/>
    <property type="evidence" value="ECO:0007669"/>
    <property type="project" value="TreeGrafter"/>
</dbReference>
<keyword evidence="2" id="KW-0472">Membrane</keyword>
<dbReference type="PROSITE" id="PS50882">
    <property type="entry name" value="YTH"/>
    <property type="match status" value="1"/>
</dbReference>
<keyword evidence="2" id="KW-1133">Transmembrane helix</keyword>
<feature type="compositionally biased region" description="Basic and acidic residues" evidence="1">
    <location>
        <begin position="459"/>
        <end position="469"/>
    </location>
</feature>
<feature type="compositionally biased region" description="Low complexity" evidence="1">
    <location>
        <begin position="43"/>
        <end position="59"/>
    </location>
</feature>
<protein>
    <recommendedName>
        <fullName evidence="3">YTH domain-containing protein</fullName>
    </recommendedName>
</protein>
<reference evidence="5" key="3">
    <citation type="submission" date="2015-06" db="UniProtKB">
        <authorList>
            <consortium name="EnsemblMetazoa"/>
        </authorList>
    </citation>
    <scope>IDENTIFICATION</scope>
</reference>
<reference evidence="4 6" key="2">
    <citation type="journal article" date="2013" name="Nature">
        <title>Insights into bilaterian evolution from three spiralian genomes.</title>
        <authorList>
            <person name="Simakov O."/>
            <person name="Marletaz F."/>
            <person name="Cho S.J."/>
            <person name="Edsinger-Gonzales E."/>
            <person name="Havlak P."/>
            <person name="Hellsten U."/>
            <person name="Kuo D.H."/>
            <person name="Larsson T."/>
            <person name="Lv J."/>
            <person name="Arendt D."/>
            <person name="Savage R."/>
            <person name="Osoegawa K."/>
            <person name="de Jong P."/>
            <person name="Grimwood J."/>
            <person name="Chapman J.A."/>
            <person name="Shapiro H."/>
            <person name="Aerts A."/>
            <person name="Otillar R.P."/>
            <person name="Terry A.Y."/>
            <person name="Boore J.L."/>
            <person name="Grigoriev I.V."/>
            <person name="Lindberg D.R."/>
            <person name="Seaver E.C."/>
            <person name="Weisblat D.A."/>
            <person name="Putnam N.H."/>
            <person name="Rokhsar D.S."/>
        </authorList>
    </citation>
    <scope>NUCLEOTIDE SEQUENCE</scope>
    <source>
        <strain evidence="4 6">I ESC-2004</strain>
    </source>
</reference>
<dbReference type="GO" id="GO:0003729">
    <property type="term" value="F:mRNA binding"/>
    <property type="evidence" value="ECO:0007669"/>
    <property type="project" value="TreeGrafter"/>
</dbReference>
<keyword evidence="2" id="KW-0812">Transmembrane</keyword>
<reference evidence="6" key="1">
    <citation type="submission" date="2012-12" db="EMBL/GenBank/DDBJ databases">
        <authorList>
            <person name="Hellsten U."/>
            <person name="Grimwood J."/>
            <person name="Chapman J.A."/>
            <person name="Shapiro H."/>
            <person name="Aerts A."/>
            <person name="Otillar R.P."/>
            <person name="Terry A.Y."/>
            <person name="Boore J.L."/>
            <person name="Simakov O."/>
            <person name="Marletaz F."/>
            <person name="Cho S.-J."/>
            <person name="Edsinger-Gonzales E."/>
            <person name="Havlak P."/>
            <person name="Kuo D.-H."/>
            <person name="Larsson T."/>
            <person name="Lv J."/>
            <person name="Arendt D."/>
            <person name="Savage R."/>
            <person name="Osoegawa K."/>
            <person name="de Jong P."/>
            <person name="Lindberg D.R."/>
            <person name="Seaver E.C."/>
            <person name="Weisblat D.A."/>
            <person name="Putnam N.H."/>
            <person name="Grigoriev I.V."/>
            <person name="Rokhsar D.S."/>
        </authorList>
    </citation>
    <scope>NUCLEOTIDE SEQUENCE</scope>
    <source>
        <strain evidence="6">I ESC-2004</strain>
    </source>
</reference>
<evidence type="ECO:0000256" key="2">
    <source>
        <dbReference type="SAM" id="Phobius"/>
    </source>
</evidence>
<feature type="transmembrane region" description="Helical" evidence="2">
    <location>
        <begin position="568"/>
        <end position="587"/>
    </location>
</feature>